<protein>
    <submittedName>
        <fullName evidence="2">Uncharacterized protein</fullName>
    </submittedName>
</protein>
<comment type="caution">
    <text evidence="2">The sequence shown here is derived from an EMBL/GenBank/DDBJ whole genome shotgun (WGS) entry which is preliminary data.</text>
</comment>
<proteinExistence type="predicted"/>
<evidence type="ECO:0000313" key="2">
    <source>
        <dbReference type="EMBL" id="KTD58554.1"/>
    </source>
</evidence>
<feature type="signal peptide" evidence="1">
    <location>
        <begin position="1"/>
        <end position="22"/>
    </location>
</feature>
<dbReference type="PATRIC" id="fig|28087.4.peg.1228"/>
<gene>
    <name evidence="2" type="ORF">Lsai_1161</name>
</gene>
<reference evidence="2 3" key="1">
    <citation type="submission" date="2015-11" db="EMBL/GenBank/DDBJ databases">
        <title>Genomic analysis of 38 Legionella species identifies large and diverse effector repertoires.</title>
        <authorList>
            <person name="Burstein D."/>
            <person name="Amaro F."/>
            <person name="Zusman T."/>
            <person name="Lifshitz Z."/>
            <person name="Cohen O."/>
            <person name="Gilbert J.A."/>
            <person name="Pupko T."/>
            <person name="Shuman H.A."/>
            <person name="Segal G."/>
        </authorList>
    </citation>
    <scope>NUCLEOTIDE SEQUENCE [LARGE SCALE GENOMIC DNA]</scope>
    <source>
        <strain evidence="2 3">Mt.St.Helens-4</strain>
    </source>
</reference>
<dbReference type="OrthoDB" id="5652264at2"/>
<dbReference type="RefSeq" id="WP_027270958.1">
    <property type="nucleotide sequence ID" value="NZ_CAAAJE010000011.1"/>
</dbReference>
<name>A0A0W0YNT1_9GAMM</name>
<dbReference type="Proteomes" id="UP000054621">
    <property type="component" value="Unassembled WGS sequence"/>
</dbReference>
<evidence type="ECO:0000256" key="1">
    <source>
        <dbReference type="SAM" id="SignalP"/>
    </source>
</evidence>
<feature type="chain" id="PRO_5006917825" evidence="1">
    <location>
        <begin position="23"/>
        <end position="119"/>
    </location>
</feature>
<dbReference type="eggNOG" id="ENOG5031EDA">
    <property type="taxonomic scope" value="Bacteria"/>
</dbReference>
<dbReference type="AlphaFoldDB" id="A0A0W0YNT1"/>
<sequence length="119" mass="13342">MQHLRNRLLFLIFTLMSNSLFSAVSTPIEIILEPNKPTILTNPNTRIAMRCEIHVASNTNNLRINIISGQGVFNGTTFKQGDFMVWTIQNLQQISFTADTGTKAQVTYSGSYTLRAVCM</sequence>
<keyword evidence="1" id="KW-0732">Signal</keyword>
<evidence type="ECO:0000313" key="3">
    <source>
        <dbReference type="Proteomes" id="UP000054621"/>
    </source>
</evidence>
<dbReference type="EMBL" id="LNYV01000013">
    <property type="protein sequence ID" value="KTD58554.1"/>
    <property type="molecule type" value="Genomic_DNA"/>
</dbReference>
<organism evidence="2 3">
    <name type="scientific">Legionella sainthelensi</name>
    <dbReference type="NCBI Taxonomy" id="28087"/>
    <lineage>
        <taxon>Bacteria</taxon>
        <taxon>Pseudomonadati</taxon>
        <taxon>Pseudomonadota</taxon>
        <taxon>Gammaproteobacteria</taxon>
        <taxon>Legionellales</taxon>
        <taxon>Legionellaceae</taxon>
        <taxon>Legionella</taxon>
    </lineage>
</organism>
<dbReference type="STRING" id="28087.Lsai_1161"/>
<accession>A0A0W0YNT1</accession>